<keyword evidence="3 6" id="KW-0812">Transmembrane</keyword>
<feature type="transmembrane region" description="Helical" evidence="6">
    <location>
        <begin position="218"/>
        <end position="235"/>
    </location>
</feature>
<feature type="transmembrane region" description="Helical" evidence="6">
    <location>
        <begin position="147"/>
        <end position="171"/>
    </location>
</feature>
<dbReference type="InterPro" id="IPR050833">
    <property type="entry name" value="Poly_Biosynth_Transport"/>
</dbReference>
<sequence>MSSKYWLKNGLINISQNVLTVLFGFSSFYMLIRSLTKEDYGTWVLFLSVVSIIEMARNGLTQDAVVKYLSSADEADKRKINTATFFMNVMTTIIIIIILLIIGPWLSASWHAPEINTMLHLYIVVFFFSGILNQLNCIEQANLNFTGIFYSNIARQGIFLAYVSFCFFTRAETNVLLLTYAQIFSISIAILIAIGYTYRKINIAKKIDWFWVKKIFHFGKYTFGVSLSSILAGSIDQMMLGSLLSKTASGSYNVAVRITNLTDIPTTAMAAILYPKSAIKISKEGEQSIKYLYERSVGVILALLLPVVILIYIFAEPVIHIIAGNRYEDSIPLLKITLLTCLLSPYGRQCGSILTSAGKTKFNFFLVVITTVLVIAFNFLFIKNFGVVGAAYGTLLATAISFAIAQFYLRKYYKINPLNPWIYAYKFYPEFYLTYIGRKKMQSCRSQLSGG</sequence>
<feature type="transmembrane region" description="Helical" evidence="6">
    <location>
        <begin position="118"/>
        <end position="135"/>
    </location>
</feature>
<keyword evidence="8" id="KW-1185">Reference proteome</keyword>
<dbReference type="PANTHER" id="PTHR30250:SF11">
    <property type="entry name" value="O-ANTIGEN TRANSPORTER-RELATED"/>
    <property type="match status" value="1"/>
</dbReference>
<reference evidence="7" key="1">
    <citation type="submission" date="2022-10" db="EMBL/GenBank/DDBJ databases">
        <authorList>
            <person name="Kim H.S."/>
            <person name="Kim J.-S."/>
            <person name="Suh M.K."/>
            <person name="Eom M.K."/>
            <person name="Lee J.-S."/>
        </authorList>
    </citation>
    <scope>NUCLEOTIDE SEQUENCE</scope>
    <source>
        <strain evidence="7">LIP-5</strain>
    </source>
</reference>
<dbReference type="AlphaFoldDB" id="A0AAE3LK32"/>
<keyword evidence="2" id="KW-1003">Cell membrane</keyword>
<name>A0AAE3LK32_9BACT</name>
<protein>
    <submittedName>
        <fullName evidence="7">Flippase</fullName>
    </submittedName>
</protein>
<dbReference type="RefSeq" id="WP_263037669.1">
    <property type="nucleotide sequence ID" value="NZ_JAOTPL010000007.1"/>
</dbReference>
<evidence type="ECO:0000256" key="4">
    <source>
        <dbReference type="ARBA" id="ARBA00022989"/>
    </source>
</evidence>
<evidence type="ECO:0000313" key="8">
    <source>
        <dbReference type="Proteomes" id="UP001209317"/>
    </source>
</evidence>
<evidence type="ECO:0000256" key="6">
    <source>
        <dbReference type="SAM" id="Phobius"/>
    </source>
</evidence>
<keyword evidence="5 6" id="KW-0472">Membrane</keyword>
<gene>
    <name evidence="7" type="ORF">OD355_06610</name>
</gene>
<dbReference type="EMBL" id="JAOTPL010000007">
    <property type="protein sequence ID" value="MCU7694183.1"/>
    <property type="molecule type" value="Genomic_DNA"/>
</dbReference>
<comment type="caution">
    <text evidence="7">The sequence shown here is derived from an EMBL/GenBank/DDBJ whole genome shotgun (WGS) entry which is preliminary data.</text>
</comment>
<dbReference type="Proteomes" id="UP001209317">
    <property type="component" value="Unassembled WGS sequence"/>
</dbReference>
<feature type="transmembrane region" description="Helical" evidence="6">
    <location>
        <begin position="177"/>
        <end position="198"/>
    </location>
</feature>
<keyword evidence="4 6" id="KW-1133">Transmembrane helix</keyword>
<feature type="transmembrane region" description="Helical" evidence="6">
    <location>
        <begin position="388"/>
        <end position="409"/>
    </location>
</feature>
<evidence type="ECO:0000256" key="5">
    <source>
        <dbReference type="ARBA" id="ARBA00023136"/>
    </source>
</evidence>
<dbReference type="Pfam" id="PF13440">
    <property type="entry name" value="Polysacc_synt_3"/>
    <property type="match status" value="1"/>
</dbReference>
<accession>A0AAE3LK32</accession>
<evidence type="ECO:0000256" key="3">
    <source>
        <dbReference type="ARBA" id="ARBA00022692"/>
    </source>
</evidence>
<organism evidence="7 8">
    <name type="scientific">Haoranjiania flava</name>
    <dbReference type="NCBI Taxonomy" id="1856322"/>
    <lineage>
        <taxon>Bacteria</taxon>
        <taxon>Pseudomonadati</taxon>
        <taxon>Bacteroidota</taxon>
        <taxon>Chitinophagia</taxon>
        <taxon>Chitinophagales</taxon>
        <taxon>Chitinophagaceae</taxon>
        <taxon>Haoranjiania</taxon>
    </lineage>
</organism>
<evidence type="ECO:0000313" key="7">
    <source>
        <dbReference type="EMBL" id="MCU7694183.1"/>
    </source>
</evidence>
<dbReference type="GO" id="GO:0005886">
    <property type="term" value="C:plasma membrane"/>
    <property type="evidence" value="ECO:0007669"/>
    <property type="project" value="UniProtKB-SubCell"/>
</dbReference>
<comment type="subcellular location">
    <subcellularLocation>
        <location evidence="1">Cell membrane</location>
        <topology evidence="1">Multi-pass membrane protein</topology>
    </subcellularLocation>
</comment>
<dbReference type="CDD" id="cd13128">
    <property type="entry name" value="MATE_Wzx_like"/>
    <property type="match status" value="1"/>
</dbReference>
<evidence type="ECO:0000256" key="2">
    <source>
        <dbReference type="ARBA" id="ARBA00022475"/>
    </source>
</evidence>
<evidence type="ECO:0000256" key="1">
    <source>
        <dbReference type="ARBA" id="ARBA00004651"/>
    </source>
</evidence>
<feature type="transmembrane region" description="Helical" evidence="6">
    <location>
        <begin position="85"/>
        <end position="106"/>
    </location>
</feature>
<feature type="transmembrane region" description="Helical" evidence="6">
    <location>
        <begin position="296"/>
        <end position="315"/>
    </location>
</feature>
<proteinExistence type="predicted"/>
<dbReference type="PANTHER" id="PTHR30250">
    <property type="entry name" value="PST FAMILY PREDICTED COLANIC ACID TRANSPORTER"/>
    <property type="match status" value="1"/>
</dbReference>
<feature type="transmembrane region" description="Helical" evidence="6">
    <location>
        <begin position="362"/>
        <end position="382"/>
    </location>
</feature>
<feature type="transmembrane region" description="Helical" evidence="6">
    <location>
        <begin position="12"/>
        <end position="31"/>
    </location>
</feature>